<dbReference type="SUPFAM" id="SSF47336">
    <property type="entry name" value="ACP-like"/>
    <property type="match status" value="2"/>
</dbReference>
<feature type="domain" description="Ketosynthase family 3 (KS3)" evidence="10">
    <location>
        <begin position="879"/>
        <end position="1295"/>
    </location>
</feature>
<dbReference type="Gene3D" id="3.40.50.720">
    <property type="entry name" value="NAD(P)-binding Rossmann-like Domain"/>
    <property type="match status" value="1"/>
</dbReference>
<gene>
    <name evidence="11" type="ORF">SAMN05421578_10821</name>
</gene>
<dbReference type="Gene3D" id="3.40.50.150">
    <property type="entry name" value="Vaccinia Virus protein VP39"/>
    <property type="match status" value="1"/>
</dbReference>
<dbReference type="InterPro" id="IPR013968">
    <property type="entry name" value="PKS_KR"/>
</dbReference>
<dbReference type="Gene3D" id="1.10.1200.10">
    <property type="entry name" value="ACP-like"/>
    <property type="match status" value="2"/>
</dbReference>
<dbReference type="Pfam" id="PF00109">
    <property type="entry name" value="ketoacyl-synt"/>
    <property type="match status" value="1"/>
</dbReference>
<reference evidence="11 12" key="1">
    <citation type="submission" date="2017-01" db="EMBL/GenBank/DDBJ databases">
        <authorList>
            <person name="Varghese N."/>
            <person name="Submissions S."/>
        </authorList>
    </citation>
    <scope>NUCLEOTIDE SEQUENCE [LARGE SCALE GENOMIC DNA]</scope>
    <source>
        <strain evidence="11 12">ATCC 23464</strain>
    </source>
</reference>
<feature type="domain" description="Carrier" evidence="9">
    <location>
        <begin position="777"/>
        <end position="852"/>
    </location>
</feature>
<dbReference type="Pfam" id="PF02801">
    <property type="entry name" value="Ketoacyl-synt_C"/>
    <property type="match status" value="1"/>
</dbReference>
<evidence type="ECO:0000259" key="9">
    <source>
        <dbReference type="PROSITE" id="PS50075"/>
    </source>
</evidence>
<dbReference type="Gene3D" id="3.40.50.980">
    <property type="match status" value="2"/>
</dbReference>
<keyword evidence="12" id="KW-1185">Reference proteome</keyword>
<organism evidence="11 12">
    <name type="scientific">Paenibacillus macquariensis</name>
    <dbReference type="NCBI Taxonomy" id="948756"/>
    <lineage>
        <taxon>Bacteria</taxon>
        <taxon>Bacillati</taxon>
        <taxon>Bacillota</taxon>
        <taxon>Bacilli</taxon>
        <taxon>Bacillales</taxon>
        <taxon>Paenibacillaceae</taxon>
        <taxon>Paenibacillus</taxon>
    </lineage>
</organism>
<dbReference type="InterPro" id="IPR014030">
    <property type="entry name" value="Ketoacyl_synth_N"/>
</dbReference>
<dbReference type="Pfam" id="PF13193">
    <property type="entry name" value="AMP-binding_C"/>
    <property type="match status" value="1"/>
</dbReference>
<dbReference type="Pfam" id="PF08242">
    <property type="entry name" value="Methyltransf_12"/>
    <property type="match status" value="1"/>
</dbReference>
<dbReference type="InterPro" id="IPR025110">
    <property type="entry name" value="AMP-bd_C"/>
</dbReference>
<dbReference type="SUPFAM" id="SSF51735">
    <property type="entry name" value="NAD(P)-binding Rossmann-fold domains"/>
    <property type="match status" value="2"/>
</dbReference>
<dbReference type="InterPro" id="IPR016039">
    <property type="entry name" value="Thiolase-like"/>
</dbReference>
<dbReference type="Gene3D" id="3.30.300.30">
    <property type="match status" value="1"/>
</dbReference>
<keyword evidence="2" id="KW-0596">Phosphopantetheine</keyword>
<dbReference type="Gene3D" id="3.30.559.30">
    <property type="entry name" value="Nonribosomal peptide synthetase, condensation domain"/>
    <property type="match status" value="1"/>
</dbReference>
<feature type="domain" description="Carrier" evidence="9">
    <location>
        <begin position="2392"/>
        <end position="2467"/>
    </location>
</feature>
<dbReference type="InterPro" id="IPR006162">
    <property type="entry name" value="Ppantetheine_attach_site"/>
</dbReference>
<dbReference type="InterPro" id="IPR013217">
    <property type="entry name" value="Methyltransf_12"/>
</dbReference>
<dbReference type="PANTHER" id="PTHR43775:SF37">
    <property type="entry name" value="SI:DKEY-61P9.11"/>
    <property type="match status" value="1"/>
</dbReference>
<dbReference type="InterPro" id="IPR010071">
    <property type="entry name" value="AA_adenyl_dom"/>
</dbReference>
<dbReference type="InterPro" id="IPR049490">
    <property type="entry name" value="C883_1060-like_KR_N"/>
</dbReference>
<dbReference type="PROSITE" id="PS52004">
    <property type="entry name" value="KS3_2"/>
    <property type="match status" value="1"/>
</dbReference>
<keyword evidence="6" id="KW-0045">Antibiotic biosynthesis</keyword>
<evidence type="ECO:0000256" key="6">
    <source>
        <dbReference type="ARBA" id="ARBA00023194"/>
    </source>
</evidence>
<dbReference type="EMBL" id="FTNK01000008">
    <property type="protein sequence ID" value="SIR17193.1"/>
    <property type="molecule type" value="Genomic_DNA"/>
</dbReference>
<dbReference type="SMART" id="SM00825">
    <property type="entry name" value="PKS_KS"/>
    <property type="match status" value="1"/>
</dbReference>
<dbReference type="SUPFAM" id="SSF53335">
    <property type="entry name" value="S-adenosyl-L-methionine-dependent methyltransferases"/>
    <property type="match status" value="1"/>
</dbReference>
<dbReference type="Pfam" id="PF22621">
    <property type="entry name" value="CurL-like_PKS_C"/>
    <property type="match status" value="1"/>
</dbReference>
<dbReference type="SUPFAM" id="SSF53901">
    <property type="entry name" value="Thiolase-like"/>
    <property type="match status" value="1"/>
</dbReference>
<protein>
    <submittedName>
        <fullName evidence="11">Polyketide synthase PksN</fullName>
    </submittedName>
</protein>
<comment type="similarity">
    <text evidence="1">Belongs to the ATP-dependent AMP-binding enzyme family.</text>
</comment>
<dbReference type="CDD" id="cd02440">
    <property type="entry name" value="AdoMet_MTases"/>
    <property type="match status" value="1"/>
</dbReference>
<dbReference type="CDD" id="cd08953">
    <property type="entry name" value="KR_2_SDR_x"/>
    <property type="match status" value="1"/>
</dbReference>
<dbReference type="Pfam" id="PF08659">
    <property type="entry name" value="KR"/>
    <property type="match status" value="1"/>
</dbReference>
<keyword evidence="3" id="KW-0597">Phosphoprotein</keyword>
<dbReference type="InterPro" id="IPR036736">
    <property type="entry name" value="ACP-like_sf"/>
</dbReference>
<dbReference type="InterPro" id="IPR020841">
    <property type="entry name" value="PKS_Beta-ketoAc_synthase_dom"/>
</dbReference>
<dbReference type="InterPro" id="IPR020845">
    <property type="entry name" value="AMP-binding_CS"/>
</dbReference>
<feature type="coiled-coil region" evidence="8">
    <location>
        <begin position="2468"/>
        <end position="2505"/>
    </location>
</feature>
<keyword evidence="8" id="KW-0175">Coiled coil</keyword>
<dbReference type="SUPFAM" id="SSF56801">
    <property type="entry name" value="Acetyl-CoA synthetase-like"/>
    <property type="match status" value="1"/>
</dbReference>
<sequence length="2516" mass="281626">MEKPVHIQSKIIEEYWLDKLSRDATREMLPKGKSICDGKEAERSRLEISIPVHVAKKLQIMSTFSDKGRFILVLTAITGLLYRYSQGKEIHLGTSSTLQSEPRAANDGILILKSKVSGEKRWRELIEEMKVEVSRTFNHRDVSLDSMFEKIKSHHGIELEDYWQVACIDYALQTYVEELDRFHLIIELLTDPNESTGSMIRLSYRPEIYAHGIIRAFAANLLVCLDQLQGNLLSRLEDDEMDMMAQEERELLLHEFNRTAIKIPAKLTLHQLLEEQAERTPENIAVVDHKAKISYKELNEKANQLAHTLRSLDVGPESIVGVMVQPTIEVVIAIVAILKAGGAYCPIDPENPDDRVQLLLADSRIEVLLSAQPYLNRHRFKGTLVNISDPNLYIRDYVDASTAVYPSNLAYVIYTSGSTGAPKGVMVEHGSIVNQIEGLMGRYSFDEHHRHVLMAPLTFDPSIQQVFLPLATGGTVHLLTKEVRTNPSMFWRWVTDNRINVVNTVPSLMEILLEQSEGRNHAITYLILAGEVFTRDLAQRLVQKLNIDKLINIYGPTEASINTTLYEFNPIDQHVVMPIGKPLTNYETYILDHRRRLMPLGATGELYIAGAGLARGYLHNQELTDAAFVPNPFRSGFERMYKTGDLVKWLPDGNLEFIGRLDQQVKVRGMRVELSEVEYVLTENALIKEAVVIALEASEHSVQLAAFYTLNNAAGRLLQSLEPDALRSYLKQHLPEYMIPSQLVCLEAMPVTNNGKIDKKALPIDLIGSANSRNFVLPRNEIEQKLAQIWCVLLGIASVGVEDSFFEVGGDSLSIVRLQSRINHTFHADLTIAQLFTYHTIELQAKRLNLNAPMAEAAEATDAGISRLPATGAKNAGYSQEVAVIGIGCRFPLADGYEAFWDNLLQEVDAVRDVPVNRSKDSVYDVRQKADVEYPQGAYLERIDGFDAAFFGISPNEARMMDPQQRLFLQVVWEAVQDAGYSEKELYGSRTGVYVGAGQPRYIDLIAHVEPSALPGNLHSVIAGRISYVFNLTGPSEIIDTACSSSLMAVHHAVQDIVTGNCELAIAGGVNLHLSPVERSIFEMGIASPDGRTKAYDAAADGTGGGEGIGAVILKSLEQAVADGDHIYAVIKGTASNSDGRSNGITAPNAAAQANVIDEAWKRAGIDPVTIGYIEAHGTGTKLGDPIEIEGITQAFRRYTNRKQFCAISSVKSNIGHLDSAAGIAGFIKATLALYKRQIPVSIHFREPNRHIDFIDSPVYVNAGYHAWAPEYGIRRSGVSSFGLSGTNCHVVLEEYQAETRKSAIEGKQLFTLSARSLETLGKYADRFVAYLANTDNRLENICYCSNISRSGYSYRLAIVAESLEDLRRKLSDFVLSQRCPSDMNTMRLNKTNIYCRYPGQEVNGFYGTMELGDPIIGILERFIRGEDVDWGRYHQGQDRQRVSMPTYPYDERRYWIEKESNDDLSQETGGVSTEIQMDANHWLIYESTFGIGERLLDESGFTPVAGYKEAVSKFAALLILDVFQSVGTLTDPSEVYQKLFVKSMLGVVPQYERLLAFMLSVLETEGWIRTSEDTVILLKNRSGENLTTLLDRNCTQYPEFVGTFKVIHYCLSYYPDVLSGRRSPLSVLFPDGTPNFLASFANKGKTAGDLYEIMAIDSIKQKIVSHTGMPLKVLEVGAGSGTVGRAIFPAIEHLEIEYYYTDIGRAIILEAQKNFEPYPFVHYKVFNVEEDPFAQGFKQGEFDMIIALNVIHATHSMKNSLAQLKKVLAVNGTLHLIEKVQNEVAENLVWGMTEGWWLYEDGDRRTDSPLVSADVWEQLLREEYFGEVRTFPMSSKRRDEAETAMIVAHNTGKTRHSPDELLYGVQWVQKELKTRSNTLPEGAFLIFQDNMGIAEELIRHLLSVGQPVVTVAIGETFCSIDDGRFMIRPDENADYDRLLDEVEQRHRQIGVIVHLWTCTEALQPISVEECLQSGIYSLLLLTQALSRRVQNEIIEIRTVSNNGYRLFDESDPLPHNASIYGITKVIPQEIPMLQCYGLDLDTYNATPLQLAKSILDEIRENKTDALTAIRDGRFVQQMSRLDLSEGTSQSVVFRDGGVYMVVGGAGGLGLEVCRFLTRDNPVKLVIVNRTQLPERSTWRQWLTAHSHDSENANAFRLIKAFMDMEENGSEVLYYSGDVSDFDSMEQIVDHVRERLGRIDGVIHCAAATAETSKPLAVQTKEDFTKVLRPKIYGTLVLDRLFAEESLDFFILYSSVASLWGGAGGGDYAAANSFMDAFSAYRNRQGKHALAINWYAWEGLTGPGCMAYMSVQEALDAFRLGLSRRLDQVVIGKFDEEKLTEWAPMMKIQIASNVLEIPLLTRAQSGASSHLGQVSSVSRPVIEVRLIGKTKNSITQLEREIAQIWAETLGYEEINVHDNFFEIGGDSLLILRVLALLNERVDPEVEAGDLFSYGTVANLAEYIESKYMAREQKALEETEVQYAIEQEEEEELRQLIRRVKEEEISIDEAMKGIGEI</sequence>
<dbReference type="PANTHER" id="PTHR43775">
    <property type="entry name" value="FATTY ACID SYNTHASE"/>
    <property type="match status" value="1"/>
</dbReference>
<proteinExistence type="inferred from homology"/>
<dbReference type="PROSITE" id="PS00606">
    <property type="entry name" value="KS3_1"/>
    <property type="match status" value="1"/>
</dbReference>
<dbReference type="Proteomes" id="UP000186666">
    <property type="component" value="Unassembled WGS sequence"/>
</dbReference>
<evidence type="ECO:0000256" key="4">
    <source>
        <dbReference type="ARBA" id="ARBA00022679"/>
    </source>
</evidence>
<dbReference type="SMART" id="SM00823">
    <property type="entry name" value="PKS_PP"/>
    <property type="match status" value="2"/>
</dbReference>
<dbReference type="Gene3D" id="2.30.38.10">
    <property type="entry name" value="Luciferase, Domain 3"/>
    <property type="match status" value="1"/>
</dbReference>
<evidence type="ECO:0000256" key="8">
    <source>
        <dbReference type="SAM" id="Coils"/>
    </source>
</evidence>
<evidence type="ECO:0000256" key="2">
    <source>
        <dbReference type="ARBA" id="ARBA00022450"/>
    </source>
</evidence>
<name>A0ABY1K2J5_9BACL</name>
<dbReference type="InterPro" id="IPR057326">
    <property type="entry name" value="KR_dom"/>
</dbReference>
<comment type="caution">
    <text evidence="11">The sequence shown here is derived from an EMBL/GenBank/DDBJ whole genome shotgun (WGS) entry which is preliminary data.</text>
</comment>
<dbReference type="Gene3D" id="1.10.1240.100">
    <property type="match status" value="1"/>
</dbReference>
<dbReference type="Pfam" id="PF00501">
    <property type="entry name" value="AMP-binding"/>
    <property type="match status" value="1"/>
</dbReference>
<dbReference type="CDD" id="cd05930">
    <property type="entry name" value="A_NRPS"/>
    <property type="match status" value="1"/>
</dbReference>
<accession>A0ABY1K2J5</accession>
<dbReference type="InterPro" id="IPR029063">
    <property type="entry name" value="SAM-dependent_MTases_sf"/>
</dbReference>
<evidence type="ECO:0000256" key="1">
    <source>
        <dbReference type="ARBA" id="ARBA00006432"/>
    </source>
</evidence>
<dbReference type="InterPro" id="IPR020806">
    <property type="entry name" value="PKS_PP-bd"/>
</dbReference>
<dbReference type="NCBIfam" id="TIGR01733">
    <property type="entry name" value="AA-adenyl-dom"/>
    <property type="match status" value="1"/>
</dbReference>
<dbReference type="InterPro" id="IPR045851">
    <property type="entry name" value="AMP-bd_C_sf"/>
</dbReference>
<dbReference type="RefSeq" id="WP_068579257.1">
    <property type="nucleotide sequence ID" value="NZ_FTNK01000008.1"/>
</dbReference>
<dbReference type="CDD" id="cd00833">
    <property type="entry name" value="PKS"/>
    <property type="match status" value="1"/>
</dbReference>
<dbReference type="InterPro" id="IPR000873">
    <property type="entry name" value="AMP-dep_synth/lig_dom"/>
</dbReference>
<dbReference type="PROSITE" id="PS50075">
    <property type="entry name" value="CARRIER"/>
    <property type="match status" value="2"/>
</dbReference>
<dbReference type="PROSITE" id="PS00455">
    <property type="entry name" value="AMP_BINDING"/>
    <property type="match status" value="1"/>
</dbReference>
<dbReference type="Pfam" id="PF21394">
    <property type="entry name" value="Beta-ketacyl_N"/>
    <property type="match status" value="1"/>
</dbReference>
<dbReference type="InterPro" id="IPR018201">
    <property type="entry name" value="Ketoacyl_synth_AS"/>
</dbReference>
<dbReference type="SUPFAM" id="SSF52777">
    <property type="entry name" value="CoA-dependent acyltransferases"/>
    <property type="match status" value="1"/>
</dbReference>
<dbReference type="InterPro" id="IPR050091">
    <property type="entry name" value="PKS_NRPS_Biosynth_Enz"/>
</dbReference>
<evidence type="ECO:0000259" key="10">
    <source>
        <dbReference type="PROSITE" id="PS52004"/>
    </source>
</evidence>
<dbReference type="InterPro" id="IPR009081">
    <property type="entry name" value="PP-bd_ACP"/>
</dbReference>
<evidence type="ECO:0000256" key="3">
    <source>
        <dbReference type="ARBA" id="ARBA00022553"/>
    </source>
</evidence>
<dbReference type="InterPro" id="IPR014031">
    <property type="entry name" value="Ketoacyl_synth_C"/>
</dbReference>
<dbReference type="InterPro" id="IPR036291">
    <property type="entry name" value="NAD(P)-bd_dom_sf"/>
</dbReference>
<evidence type="ECO:0000256" key="5">
    <source>
        <dbReference type="ARBA" id="ARBA00022737"/>
    </source>
</evidence>
<keyword evidence="4" id="KW-0808">Transferase</keyword>
<evidence type="ECO:0000256" key="7">
    <source>
        <dbReference type="ARBA" id="ARBA00023268"/>
    </source>
</evidence>
<dbReference type="PROSITE" id="PS00012">
    <property type="entry name" value="PHOSPHOPANTETHEINE"/>
    <property type="match status" value="1"/>
</dbReference>
<evidence type="ECO:0000313" key="11">
    <source>
        <dbReference type="EMBL" id="SIR17193.1"/>
    </source>
</evidence>
<dbReference type="Gene3D" id="3.40.47.10">
    <property type="match status" value="1"/>
</dbReference>
<evidence type="ECO:0000313" key="12">
    <source>
        <dbReference type="Proteomes" id="UP000186666"/>
    </source>
</evidence>
<keyword evidence="7" id="KW-0511">Multifunctional enzyme</keyword>
<dbReference type="Pfam" id="PF00550">
    <property type="entry name" value="PP-binding"/>
    <property type="match status" value="2"/>
</dbReference>
<dbReference type="SMART" id="SM00822">
    <property type="entry name" value="PKS_KR"/>
    <property type="match status" value="1"/>
</dbReference>
<keyword evidence="5" id="KW-0677">Repeat</keyword>